<protein>
    <submittedName>
        <fullName evidence="1">Uncharacterized protein</fullName>
    </submittedName>
</protein>
<organism evidence="1">
    <name type="scientific">Tanacetum cinerariifolium</name>
    <name type="common">Dalmatian daisy</name>
    <name type="synonym">Chrysanthemum cinerariifolium</name>
    <dbReference type="NCBI Taxonomy" id="118510"/>
    <lineage>
        <taxon>Eukaryota</taxon>
        <taxon>Viridiplantae</taxon>
        <taxon>Streptophyta</taxon>
        <taxon>Embryophyta</taxon>
        <taxon>Tracheophyta</taxon>
        <taxon>Spermatophyta</taxon>
        <taxon>Magnoliopsida</taxon>
        <taxon>eudicotyledons</taxon>
        <taxon>Gunneridae</taxon>
        <taxon>Pentapetalae</taxon>
        <taxon>asterids</taxon>
        <taxon>campanulids</taxon>
        <taxon>Asterales</taxon>
        <taxon>Asteraceae</taxon>
        <taxon>Asteroideae</taxon>
        <taxon>Anthemideae</taxon>
        <taxon>Anthemidinae</taxon>
        <taxon>Tanacetum</taxon>
    </lineage>
</organism>
<comment type="caution">
    <text evidence="1">The sequence shown here is derived from an EMBL/GenBank/DDBJ whole genome shotgun (WGS) entry which is preliminary data.</text>
</comment>
<feature type="non-terminal residue" evidence="1">
    <location>
        <position position="54"/>
    </location>
</feature>
<reference evidence="1" key="1">
    <citation type="journal article" date="2019" name="Sci. Rep.">
        <title>Draft genome of Tanacetum cinerariifolium, the natural source of mosquito coil.</title>
        <authorList>
            <person name="Yamashiro T."/>
            <person name="Shiraishi A."/>
            <person name="Satake H."/>
            <person name="Nakayama K."/>
        </authorList>
    </citation>
    <scope>NUCLEOTIDE SEQUENCE</scope>
</reference>
<dbReference type="AlphaFoldDB" id="A0A699TFJ8"/>
<sequence length="54" mass="6061">MPTINESRQSSVSVIKYYLMCRLGNAWYVWLLGLKPLDAIGITAAQVYVNTAQL</sequence>
<gene>
    <name evidence="1" type="ORF">Tci_880030</name>
</gene>
<proteinExistence type="predicted"/>
<dbReference type="EMBL" id="BKCJ011235651">
    <property type="protein sequence ID" value="GFD08061.1"/>
    <property type="molecule type" value="Genomic_DNA"/>
</dbReference>
<name>A0A699TFJ8_TANCI</name>
<evidence type="ECO:0000313" key="1">
    <source>
        <dbReference type="EMBL" id="GFD08061.1"/>
    </source>
</evidence>
<accession>A0A699TFJ8</accession>